<organism evidence="2 4">
    <name type="scientific">Aeromonas veronii</name>
    <dbReference type="NCBI Taxonomy" id="654"/>
    <lineage>
        <taxon>Bacteria</taxon>
        <taxon>Pseudomonadati</taxon>
        <taxon>Pseudomonadota</taxon>
        <taxon>Gammaproteobacteria</taxon>
        <taxon>Aeromonadales</taxon>
        <taxon>Aeromonadaceae</taxon>
        <taxon>Aeromonas</taxon>
    </lineage>
</organism>
<feature type="transmembrane region" description="Helical" evidence="1">
    <location>
        <begin position="31"/>
        <end position="52"/>
    </location>
</feature>
<name>A0A2T4N1H6_AERVE</name>
<dbReference type="AlphaFoldDB" id="A0A2T4N1H6"/>
<reference evidence="2 4" key="1">
    <citation type="submission" date="2018-03" db="EMBL/GenBank/DDBJ databases">
        <title>Aeromonas veronii whole genome sequencing and analysis.</title>
        <authorList>
            <person name="Xie H."/>
            <person name="Liu T."/>
            <person name="Wang K."/>
        </authorList>
    </citation>
    <scope>NUCLEOTIDE SEQUENCE [LARGE SCALE GENOMIC DNA]</scope>
    <source>
        <strain evidence="2 4">XH.VA.1</strain>
    </source>
</reference>
<dbReference type="EMBL" id="SSUX01000002">
    <property type="protein sequence ID" value="THJ47129.1"/>
    <property type="molecule type" value="Genomic_DNA"/>
</dbReference>
<evidence type="ECO:0000313" key="3">
    <source>
        <dbReference type="EMBL" id="THJ47129.1"/>
    </source>
</evidence>
<evidence type="ECO:0000313" key="4">
    <source>
        <dbReference type="Proteomes" id="UP000241986"/>
    </source>
</evidence>
<sequence length="206" mass="22403">MSSSGPLIRLAASFISEQEQNTMALQQKGRAMALLVMVASMGLGGCMGQMGLSGMVTKGNLSVVDNRYARAGVFMLLSPVYGLAATADLFVFNTIEFWSGKNPITGKSPAVVDMKANPVIKVNQHLDPALKTVPLAMLPQGVREVEISYPDEHTAQMEVHYLDGRRSMMRGEKRGELMDIYFDGRFVSTLSRAELEERANQGKAAA</sequence>
<dbReference type="Proteomes" id="UP000241986">
    <property type="component" value="Unassembled WGS sequence"/>
</dbReference>
<reference evidence="3 5" key="2">
    <citation type="submission" date="2019-04" db="EMBL/GenBank/DDBJ databases">
        <title>Comparative genomics of Aeromonas veronii strains pathogenic to fish.</title>
        <authorList>
            <person name="Cascarano M.C."/>
            <person name="Smyrli M."/>
            <person name="Katharios P."/>
        </authorList>
    </citation>
    <scope>NUCLEOTIDE SEQUENCE [LARGE SCALE GENOMIC DNA]</scope>
    <source>
        <strain evidence="3 5">XU1</strain>
    </source>
</reference>
<keyword evidence="1" id="KW-0812">Transmembrane</keyword>
<dbReference type="InterPro" id="IPR021768">
    <property type="entry name" value="DUF3332"/>
</dbReference>
<protein>
    <submittedName>
        <fullName evidence="3">DUF3332 domain-containing protein</fullName>
    </submittedName>
</protein>
<accession>A0A2T4N1H6</accession>
<dbReference type="EMBL" id="PZKL01000032">
    <property type="protein sequence ID" value="PTH80654.1"/>
    <property type="molecule type" value="Genomic_DNA"/>
</dbReference>
<comment type="caution">
    <text evidence="2">The sequence shown here is derived from an EMBL/GenBank/DDBJ whole genome shotgun (WGS) entry which is preliminary data.</text>
</comment>
<evidence type="ECO:0000313" key="2">
    <source>
        <dbReference type="EMBL" id="PTH80654.1"/>
    </source>
</evidence>
<keyword evidence="1" id="KW-0472">Membrane</keyword>
<dbReference type="Pfam" id="PF11810">
    <property type="entry name" value="DUF3332"/>
    <property type="match status" value="1"/>
</dbReference>
<evidence type="ECO:0000313" key="5">
    <source>
        <dbReference type="Proteomes" id="UP000309618"/>
    </source>
</evidence>
<keyword evidence="1" id="KW-1133">Transmembrane helix</keyword>
<proteinExistence type="predicted"/>
<feature type="transmembrane region" description="Helical" evidence="1">
    <location>
        <begin position="72"/>
        <end position="92"/>
    </location>
</feature>
<gene>
    <name evidence="2" type="ORF">DAA48_13585</name>
    <name evidence="3" type="ORF">E8Q35_04300</name>
</gene>
<evidence type="ECO:0000256" key="1">
    <source>
        <dbReference type="SAM" id="Phobius"/>
    </source>
</evidence>
<dbReference type="Proteomes" id="UP000309618">
    <property type="component" value="Unassembled WGS sequence"/>
</dbReference>